<dbReference type="EMBL" id="JAUORK010000009">
    <property type="protein sequence ID" value="MDO6672253.1"/>
    <property type="molecule type" value="Genomic_DNA"/>
</dbReference>
<protein>
    <recommendedName>
        <fullName evidence="1">Ubiquinone biosynthesis accessory factor UbiK</fullName>
    </recommendedName>
</protein>
<dbReference type="GO" id="GO:0005829">
    <property type="term" value="C:cytosol"/>
    <property type="evidence" value="ECO:0007669"/>
    <property type="project" value="TreeGrafter"/>
</dbReference>
<dbReference type="AlphaFoldDB" id="A0AAP4TZ08"/>
<dbReference type="Pfam" id="PF04380">
    <property type="entry name" value="BMFP"/>
    <property type="match status" value="1"/>
</dbReference>
<proteinExistence type="inferred from homology"/>
<feature type="region of interest" description="Disordered" evidence="2">
    <location>
        <begin position="88"/>
        <end position="124"/>
    </location>
</feature>
<comment type="subcellular location">
    <subcellularLocation>
        <location evidence="1">Cytoplasm</location>
    </subcellularLocation>
</comment>
<name>A0AAP4TZ08_9GAMM</name>
<comment type="similarity">
    <text evidence="1">Belongs to the UbiK family.</text>
</comment>
<accession>A0AAP4TZ08</accession>
<comment type="function">
    <text evidence="1">Required for efficient ubiquinone (coenzyme Q) biosynthesis. UbiK is probably an accessory factor of Ubi enzymes and facilitates ubiquinone biosynthesis by acting as an assembly factor, a targeting factor, or both.</text>
</comment>
<dbReference type="Proteomes" id="UP001170481">
    <property type="component" value="Unassembled WGS sequence"/>
</dbReference>
<dbReference type="PANTHER" id="PTHR38040:SF1">
    <property type="entry name" value="UBIQUINONE BIOSYNTHESIS ACCESSORY FACTOR UBIK"/>
    <property type="match status" value="1"/>
</dbReference>
<comment type="pathway">
    <text evidence="1">Cofactor biosynthesis; ubiquinone biosynthesis.</text>
</comment>
<dbReference type="PANTHER" id="PTHR38040">
    <property type="entry name" value="UBIQUINONE BIOSYNTHESIS ACCESSORY FACTOR UBIK"/>
    <property type="match status" value="1"/>
</dbReference>
<keyword evidence="1" id="KW-0831">Ubiquinone biosynthesis</keyword>
<feature type="compositionally biased region" description="Basic and acidic residues" evidence="2">
    <location>
        <begin position="106"/>
        <end position="124"/>
    </location>
</feature>
<dbReference type="InterPro" id="IPR007475">
    <property type="entry name" value="UbiK"/>
</dbReference>
<evidence type="ECO:0000313" key="4">
    <source>
        <dbReference type="Proteomes" id="UP001170481"/>
    </source>
</evidence>
<comment type="caution">
    <text evidence="3">The sequence shown here is derived from an EMBL/GenBank/DDBJ whole genome shotgun (WGS) entry which is preliminary data.</text>
</comment>
<dbReference type="HAMAP" id="MF_02216">
    <property type="entry name" value="UbiK"/>
    <property type="match status" value="1"/>
</dbReference>
<sequence>MFKNDVIGRMAQQIGERLQDASHGPEELQKSVQGVMRGAFDRMELVSREDFDIMMDVLTRTRSRVESLEKQVIALEALLEKQGLVAASAPAAEPATPVDDEGEAAVAKREAASHAAEIERQRDA</sequence>
<evidence type="ECO:0000256" key="1">
    <source>
        <dbReference type="HAMAP-Rule" id="MF_02216"/>
    </source>
</evidence>
<dbReference type="RefSeq" id="WP_303593899.1">
    <property type="nucleotide sequence ID" value="NZ_JAUORK010000009.1"/>
</dbReference>
<evidence type="ECO:0000313" key="3">
    <source>
        <dbReference type="EMBL" id="MDO6672253.1"/>
    </source>
</evidence>
<organism evidence="3 4">
    <name type="scientific">Cobetia amphilecti</name>
    <dbReference type="NCBI Taxonomy" id="1055104"/>
    <lineage>
        <taxon>Bacteria</taxon>
        <taxon>Pseudomonadati</taxon>
        <taxon>Pseudomonadota</taxon>
        <taxon>Gammaproteobacteria</taxon>
        <taxon>Oceanospirillales</taxon>
        <taxon>Halomonadaceae</taxon>
        <taxon>Cobetia</taxon>
    </lineage>
</organism>
<evidence type="ECO:0000256" key="2">
    <source>
        <dbReference type="SAM" id="MobiDB-lite"/>
    </source>
</evidence>
<gene>
    <name evidence="1" type="primary">ubiK</name>
    <name evidence="3" type="ORF">Q4535_08980</name>
</gene>
<keyword evidence="1" id="KW-0963">Cytoplasm</keyword>
<reference evidence="3" key="1">
    <citation type="submission" date="2023-07" db="EMBL/GenBank/DDBJ databases">
        <title>Genome content predicts the carbon catabolic preferences of heterotrophic bacteria.</title>
        <authorList>
            <person name="Gralka M."/>
        </authorList>
    </citation>
    <scope>NUCLEOTIDE SEQUENCE</scope>
    <source>
        <strain evidence="3">C2R13</strain>
    </source>
</reference>
<feature type="compositionally biased region" description="Low complexity" evidence="2">
    <location>
        <begin position="88"/>
        <end position="97"/>
    </location>
</feature>
<dbReference type="GO" id="GO:0006744">
    <property type="term" value="P:ubiquinone biosynthetic process"/>
    <property type="evidence" value="ECO:0007669"/>
    <property type="project" value="UniProtKB-UniRule"/>
</dbReference>